<evidence type="ECO:0000313" key="1">
    <source>
        <dbReference type="EMBL" id="KAG5402178.1"/>
    </source>
</evidence>
<dbReference type="Proteomes" id="UP000823674">
    <property type="component" value="Chromosome A04"/>
</dbReference>
<comment type="caution">
    <text evidence="1">The sequence shown here is derived from an EMBL/GenBank/DDBJ whole genome shotgun (WGS) entry which is preliminary data.</text>
</comment>
<evidence type="ECO:0008006" key="3">
    <source>
        <dbReference type="Google" id="ProtNLM"/>
    </source>
</evidence>
<sequence>MISSFKTATKLLSQGGLVLDHELSGHNCESVEEAGMWSLAQQVDEEVVEIERSQCSRNIAWIEQKSTKSHRFEKVEFACGFNDFVQAVQNTDEYPSLQYQVMEMDLYLDDWWLVFEHQQTKELHSLIKMLLSGL</sequence>
<dbReference type="EMBL" id="JADBGQ010000004">
    <property type="protein sequence ID" value="KAG5402178.1"/>
    <property type="molecule type" value="Genomic_DNA"/>
</dbReference>
<keyword evidence="2" id="KW-1185">Reference proteome</keyword>
<proteinExistence type="predicted"/>
<gene>
    <name evidence="1" type="primary">A04p034950.1_BraROA</name>
    <name evidence="1" type="ORF">IGI04_016785</name>
</gene>
<name>A0ABQ7MV78_BRACM</name>
<evidence type="ECO:0000313" key="2">
    <source>
        <dbReference type="Proteomes" id="UP000823674"/>
    </source>
</evidence>
<accession>A0ABQ7MV78</accession>
<reference evidence="1 2" key="1">
    <citation type="submission" date="2021-03" db="EMBL/GenBank/DDBJ databases">
        <authorList>
            <person name="King G.J."/>
            <person name="Bancroft I."/>
            <person name="Baten A."/>
            <person name="Bloomfield J."/>
            <person name="Borpatragohain P."/>
            <person name="He Z."/>
            <person name="Irish N."/>
            <person name="Irwin J."/>
            <person name="Liu K."/>
            <person name="Mauleon R.P."/>
            <person name="Moore J."/>
            <person name="Morris R."/>
            <person name="Ostergaard L."/>
            <person name="Wang B."/>
            <person name="Wells R."/>
        </authorList>
    </citation>
    <scope>NUCLEOTIDE SEQUENCE [LARGE SCALE GENOMIC DNA]</scope>
    <source>
        <strain evidence="1">R-o-18</strain>
        <tissue evidence="1">Leaf</tissue>
    </source>
</reference>
<protein>
    <recommendedName>
        <fullName evidence="3">4a-hydroxytetrahydrobiopterin dehydratase</fullName>
    </recommendedName>
</protein>
<organism evidence="1 2">
    <name type="scientific">Brassica rapa subsp. trilocularis</name>
    <dbReference type="NCBI Taxonomy" id="1813537"/>
    <lineage>
        <taxon>Eukaryota</taxon>
        <taxon>Viridiplantae</taxon>
        <taxon>Streptophyta</taxon>
        <taxon>Embryophyta</taxon>
        <taxon>Tracheophyta</taxon>
        <taxon>Spermatophyta</taxon>
        <taxon>Magnoliopsida</taxon>
        <taxon>eudicotyledons</taxon>
        <taxon>Gunneridae</taxon>
        <taxon>Pentapetalae</taxon>
        <taxon>rosids</taxon>
        <taxon>malvids</taxon>
        <taxon>Brassicales</taxon>
        <taxon>Brassicaceae</taxon>
        <taxon>Brassiceae</taxon>
        <taxon>Brassica</taxon>
    </lineage>
</organism>